<organism evidence="10 11">
    <name type="scientific">Pseudonocardia kongjuensis</name>
    <dbReference type="NCBI Taxonomy" id="102227"/>
    <lineage>
        <taxon>Bacteria</taxon>
        <taxon>Bacillati</taxon>
        <taxon>Actinomycetota</taxon>
        <taxon>Actinomycetes</taxon>
        <taxon>Pseudonocardiales</taxon>
        <taxon>Pseudonocardiaceae</taxon>
        <taxon>Pseudonocardia</taxon>
    </lineage>
</organism>
<feature type="transmembrane region" description="Helical" evidence="8">
    <location>
        <begin position="439"/>
        <end position="459"/>
    </location>
</feature>
<dbReference type="SUPFAM" id="SSF103473">
    <property type="entry name" value="MFS general substrate transporter"/>
    <property type="match status" value="1"/>
</dbReference>
<dbReference type="InterPro" id="IPR011701">
    <property type="entry name" value="MFS"/>
</dbReference>
<proteinExistence type="predicted"/>
<dbReference type="Proteomes" id="UP001501414">
    <property type="component" value="Unassembled WGS sequence"/>
</dbReference>
<dbReference type="CDD" id="cd17321">
    <property type="entry name" value="MFS_MMR_MDR_like"/>
    <property type="match status" value="1"/>
</dbReference>
<accession>A0ABN1XY60</accession>
<evidence type="ECO:0000256" key="4">
    <source>
        <dbReference type="ARBA" id="ARBA00022692"/>
    </source>
</evidence>
<feature type="transmembrane region" description="Helical" evidence="8">
    <location>
        <begin position="209"/>
        <end position="232"/>
    </location>
</feature>
<keyword evidence="5 8" id="KW-1133">Transmembrane helix</keyword>
<gene>
    <name evidence="10" type="ORF">GCM10009613_33570</name>
</gene>
<feature type="transmembrane region" description="Helical" evidence="8">
    <location>
        <begin position="278"/>
        <end position="297"/>
    </location>
</feature>
<dbReference type="PANTHER" id="PTHR42718:SF46">
    <property type="entry name" value="BLR6921 PROTEIN"/>
    <property type="match status" value="1"/>
</dbReference>
<dbReference type="PANTHER" id="PTHR42718">
    <property type="entry name" value="MAJOR FACILITATOR SUPERFAMILY MULTIDRUG TRANSPORTER MFSC"/>
    <property type="match status" value="1"/>
</dbReference>
<dbReference type="EMBL" id="BAAAJK010000013">
    <property type="protein sequence ID" value="GAA1391320.1"/>
    <property type="molecule type" value="Genomic_DNA"/>
</dbReference>
<feature type="transmembrane region" description="Helical" evidence="8">
    <location>
        <begin position="22"/>
        <end position="47"/>
    </location>
</feature>
<keyword evidence="6 8" id="KW-0472">Membrane</keyword>
<dbReference type="Gene3D" id="1.20.1250.20">
    <property type="entry name" value="MFS general substrate transporter like domains"/>
    <property type="match status" value="1"/>
</dbReference>
<evidence type="ECO:0000256" key="7">
    <source>
        <dbReference type="SAM" id="MobiDB-lite"/>
    </source>
</evidence>
<feature type="transmembrane region" description="Helical" evidence="8">
    <location>
        <begin position="118"/>
        <end position="136"/>
    </location>
</feature>
<feature type="transmembrane region" description="Helical" evidence="8">
    <location>
        <begin position="238"/>
        <end position="257"/>
    </location>
</feature>
<sequence>MTTVDRDGPAAAPATGPARRRLAFAALFATQLVVMVEGTIVNVSLTVIRDVYGLAEEQLSWVFIGFAIGFGAVMLVGGRLSDAIGARRALVGAVALFAAASLLCGLAGGPWTLLTGRVLQGVGGAAAIPAVLATVADLSPDPAARRRAVATLMASSLVGAGLGLTAGGLVAELMGARWVFLINVPLCLLLLPCLWALPERPADRAATGPLATGQAFLLTTSLAALLLGLTLITAARLPGAAVLTLGVVGAALTVRATRRAGDRALVPVSLLADRGRRAGYLVVAVTAGGSHAAFYHLQLMVQRDFGLGPAATGLWFTPVILAMIGATVLSGRLLRRLPDRTVVVAGCLVSTAGLVWVAVDGGASGPHPLLVVPMAMLAAGSALCIVPLSVRAVAGVPPGRTGVASAVLTSSQQVGGAALLSGTTLLAAALAGVPARTTAVVALALVTAFAAVVALRGLAPPDPAPPPEPPPPPLPGGHP</sequence>
<keyword evidence="2" id="KW-0813">Transport</keyword>
<dbReference type="InterPro" id="IPR036259">
    <property type="entry name" value="MFS_trans_sf"/>
</dbReference>
<keyword evidence="11" id="KW-1185">Reference proteome</keyword>
<evidence type="ECO:0000256" key="2">
    <source>
        <dbReference type="ARBA" id="ARBA00022448"/>
    </source>
</evidence>
<keyword evidence="4 8" id="KW-0812">Transmembrane</keyword>
<evidence type="ECO:0000256" key="3">
    <source>
        <dbReference type="ARBA" id="ARBA00022475"/>
    </source>
</evidence>
<comment type="caution">
    <text evidence="10">The sequence shown here is derived from an EMBL/GenBank/DDBJ whole genome shotgun (WGS) entry which is preliminary data.</text>
</comment>
<evidence type="ECO:0000256" key="8">
    <source>
        <dbReference type="SAM" id="Phobius"/>
    </source>
</evidence>
<feature type="transmembrane region" description="Helical" evidence="8">
    <location>
        <begin position="176"/>
        <end position="197"/>
    </location>
</feature>
<evidence type="ECO:0000256" key="6">
    <source>
        <dbReference type="ARBA" id="ARBA00023136"/>
    </source>
</evidence>
<feature type="transmembrane region" description="Helical" evidence="8">
    <location>
        <begin position="341"/>
        <end position="359"/>
    </location>
</feature>
<dbReference type="RefSeq" id="WP_344023437.1">
    <property type="nucleotide sequence ID" value="NZ_BAAAJK010000013.1"/>
</dbReference>
<feature type="transmembrane region" description="Helical" evidence="8">
    <location>
        <begin position="148"/>
        <end position="170"/>
    </location>
</feature>
<feature type="domain" description="Major facilitator superfamily (MFS) profile" evidence="9">
    <location>
        <begin position="23"/>
        <end position="462"/>
    </location>
</feature>
<feature type="transmembrane region" description="Helical" evidence="8">
    <location>
        <begin position="89"/>
        <end position="112"/>
    </location>
</feature>
<evidence type="ECO:0000256" key="5">
    <source>
        <dbReference type="ARBA" id="ARBA00022989"/>
    </source>
</evidence>
<feature type="region of interest" description="Disordered" evidence="7">
    <location>
        <begin position="460"/>
        <end position="479"/>
    </location>
</feature>
<keyword evidence="3" id="KW-1003">Cell membrane</keyword>
<evidence type="ECO:0000256" key="1">
    <source>
        <dbReference type="ARBA" id="ARBA00004651"/>
    </source>
</evidence>
<name>A0ABN1XY60_9PSEU</name>
<feature type="transmembrane region" description="Helical" evidence="8">
    <location>
        <begin position="371"/>
        <end position="394"/>
    </location>
</feature>
<feature type="transmembrane region" description="Helical" evidence="8">
    <location>
        <begin position="59"/>
        <end position="77"/>
    </location>
</feature>
<dbReference type="Pfam" id="PF07690">
    <property type="entry name" value="MFS_1"/>
    <property type="match status" value="1"/>
</dbReference>
<reference evidence="10 11" key="1">
    <citation type="journal article" date="2019" name="Int. J. Syst. Evol. Microbiol.">
        <title>The Global Catalogue of Microorganisms (GCM) 10K type strain sequencing project: providing services to taxonomists for standard genome sequencing and annotation.</title>
        <authorList>
            <consortium name="The Broad Institute Genomics Platform"/>
            <consortium name="The Broad Institute Genome Sequencing Center for Infectious Disease"/>
            <person name="Wu L."/>
            <person name="Ma J."/>
        </authorList>
    </citation>
    <scope>NUCLEOTIDE SEQUENCE [LARGE SCALE GENOMIC DNA]</scope>
    <source>
        <strain evidence="10 11">JCM 11896</strain>
    </source>
</reference>
<dbReference type="InterPro" id="IPR020846">
    <property type="entry name" value="MFS_dom"/>
</dbReference>
<evidence type="ECO:0000259" key="9">
    <source>
        <dbReference type="PROSITE" id="PS50850"/>
    </source>
</evidence>
<protein>
    <submittedName>
        <fullName evidence="10">MFS transporter</fullName>
    </submittedName>
</protein>
<feature type="transmembrane region" description="Helical" evidence="8">
    <location>
        <begin position="309"/>
        <end position="329"/>
    </location>
</feature>
<dbReference type="PROSITE" id="PS50850">
    <property type="entry name" value="MFS"/>
    <property type="match status" value="1"/>
</dbReference>
<comment type="subcellular location">
    <subcellularLocation>
        <location evidence="1">Cell membrane</location>
        <topology evidence="1">Multi-pass membrane protein</topology>
    </subcellularLocation>
</comment>
<evidence type="ECO:0000313" key="11">
    <source>
        <dbReference type="Proteomes" id="UP001501414"/>
    </source>
</evidence>
<evidence type="ECO:0000313" key="10">
    <source>
        <dbReference type="EMBL" id="GAA1391320.1"/>
    </source>
</evidence>